<sequence>MIKKIALLIALTTCAIGNSAASQVTLNQLEEFDVDSFVYVQSEIPRKLYEGASHFKLAFRFNEGLEKALGYIDSINTVSPLSKQVMGAYMKMSALVMQNAENSKYIQEKSHLVSSVAQCLYFGIDDEVKFHINKSLSLLVGDDVDRDRFIVGMARAVQLAPFQTNQSEIRDLIMSCSESTNI</sequence>
<gene>
    <name evidence="2" type="ORF">I7730_14445</name>
</gene>
<reference evidence="2" key="2">
    <citation type="submission" date="2019-01" db="EMBL/GenBank/DDBJ databases">
        <authorList>
            <consortium name="NCBI Pathogen Detection Project"/>
        </authorList>
    </citation>
    <scope>NUCLEOTIDE SEQUENCE</scope>
    <source>
        <strain evidence="2">BCW_3452</strain>
    </source>
</reference>
<evidence type="ECO:0000256" key="1">
    <source>
        <dbReference type="SAM" id="SignalP"/>
    </source>
</evidence>
<proteinExistence type="predicted"/>
<dbReference type="AlphaFoldDB" id="A0A8H9N197"/>
<evidence type="ECO:0000313" key="2">
    <source>
        <dbReference type="EMBL" id="HAS8540987.1"/>
    </source>
</evidence>
<name>A0A8H9N197_VIBVL</name>
<organism evidence="2">
    <name type="scientific">Vibrio vulnificus</name>
    <dbReference type="NCBI Taxonomy" id="672"/>
    <lineage>
        <taxon>Bacteria</taxon>
        <taxon>Pseudomonadati</taxon>
        <taxon>Pseudomonadota</taxon>
        <taxon>Gammaproteobacteria</taxon>
        <taxon>Vibrionales</taxon>
        <taxon>Vibrionaceae</taxon>
        <taxon>Vibrio</taxon>
    </lineage>
</organism>
<reference evidence="2" key="1">
    <citation type="journal article" date="2018" name="Genome Biol.">
        <title>SKESA: strategic k-mer extension for scrupulous assemblies.</title>
        <authorList>
            <person name="Souvorov A."/>
            <person name="Agarwala R."/>
            <person name="Lipman D.J."/>
        </authorList>
    </citation>
    <scope>NUCLEOTIDE SEQUENCE</scope>
    <source>
        <strain evidence="2">BCW_3452</strain>
    </source>
</reference>
<feature type="chain" id="PRO_5034412097" evidence="1">
    <location>
        <begin position="21"/>
        <end position="182"/>
    </location>
</feature>
<accession>A0A8H9N197</accession>
<keyword evidence="1" id="KW-0732">Signal</keyword>
<dbReference type="EMBL" id="DACRBY010000017">
    <property type="protein sequence ID" value="HAS8540987.1"/>
    <property type="molecule type" value="Genomic_DNA"/>
</dbReference>
<dbReference type="Proteomes" id="UP000863257">
    <property type="component" value="Unassembled WGS sequence"/>
</dbReference>
<feature type="signal peptide" evidence="1">
    <location>
        <begin position="1"/>
        <end position="20"/>
    </location>
</feature>
<comment type="caution">
    <text evidence="2">The sequence shown here is derived from an EMBL/GenBank/DDBJ whole genome shotgun (WGS) entry which is preliminary data.</text>
</comment>
<protein>
    <submittedName>
        <fullName evidence="2">Uncharacterized protein</fullName>
    </submittedName>
</protein>